<evidence type="ECO:0000259" key="4">
    <source>
        <dbReference type="Pfam" id="PF13193"/>
    </source>
</evidence>
<feature type="domain" description="AMP-binding enzyme C-terminal" evidence="4">
    <location>
        <begin position="459"/>
        <end position="547"/>
    </location>
</feature>
<dbReference type="RefSeq" id="XP_060121020.1">
    <property type="nucleotide sequence ID" value="XM_060265037.1"/>
</dbReference>
<dbReference type="InterPro" id="IPR045851">
    <property type="entry name" value="AMP-bd_C_sf"/>
</dbReference>
<evidence type="ECO:0000313" key="6">
    <source>
        <dbReference type="Proteomes" id="UP001217754"/>
    </source>
</evidence>
<dbReference type="GO" id="GO:0016405">
    <property type="term" value="F:CoA-ligase activity"/>
    <property type="evidence" value="ECO:0007669"/>
    <property type="project" value="TreeGrafter"/>
</dbReference>
<dbReference type="Gene3D" id="3.40.50.12780">
    <property type="entry name" value="N-terminal domain of ligase-like"/>
    <property type="match status" value="1"/>
</dbReference>
<dbReference type="EMBL" id="CP119958">
    <property type="protein sequence ID" value="WFD38123.1"/>
    <property type="molecule type" value="Genomic_DNA"/>
</dbReference>
<dbReference type="Gene3D" id="3.30.300.30">
    <property type="match status" value="1"/>
</dbReference>
<keyword evidence="2" id="KW-0436">Ligase</keyword>
<evidence type="ECO:0000256" key="2">
    <source>
        <dbReference type="ARBA" id="ARBA00022598"/>
    </source>
</evidence>
<dbReference type="Pfam" id="PF13193">
    <property type="entry name" value="AMP-binding_C"/>
    <property type="match status" value="1"/>
</dbReference>
<dbReference type="InterPro" id="IPR000873">
    <property type="entry name" value="AMP-dep_synth/lig_dom"/>
</dbReference>
<dbReference type="PANTHER" id="PTHR24096">
    <property type="entry name" value="LONG-CHAIN-FATTY-ACID--COA LIGASE"/>
    <property type="match status" value="1"/>
</dbReference>
<comment type="similarity">
    <text evidence="1">Belongs to the ATP-dependent AMP-binding enzyme family.</text>
</comment>
<evidence type="ECO:0000256" key="1">
    <source>
        <dbReference type="ARBA" id="ARBA00006432"/>
    </source>
</evidence>
<evidence type="ECO:0000313" key="5">
    <source>
        <dbReference type="EMBL" id="WFD38123.1"/>
    </source>
</evidence>
<dbReference type="PANTHER" id="PTHR24096:SF149">
    <property type="entry name" value="AMP-BINDING DOMAIN-CONTAINING PROTEIN-RELATED"/>
    <property type="match status" value="1"/>
</dbReference>
<reference evidence="5" key="1">
    <citation type="submission" date="2023-03" db="EMBL/GenBank/DDBJ databases">
        <title>Mating type loci evolution in Malassezia.</title>
        <authorList>
            <person name="Coelho M.A."/>
        </authorList>
    </citation>
    <scope>NUCLEOTIDE SEQUENCE</scope>
    <source>
        <strain evidence="5">CBS 9431</strain>
    </source>
</reference>
<dbReference type="InterPro" id="IPR020845">
    <property type="entry name" value="AMP-binding_CS"/>
</dbReference>
<dbReference type="SUPFAM" id="SSF56801">
    <property type="entry name" value="Acetyl-CoA synthetase-like"/>
    <property type="match status" value="1"/>
</dbReference>
<name>A0AAF0F4G9_9BASI</name>
<dbReference type="AlphaFoldDB" id="A0AAF0F4G9"/>
<accession>A0AAF0F4G9</accession>
<feature type="domain" description="AMP-dependent synthetase/ligase" evidence="3">
    <location>
        <begin position="44"/>
        <end position="409"/>
    </location>
</feature>
<protein>
    <recommendedName>
        <fullName evidence="7">4-coumarate--CoA ligase</fullName>
    </recommendedName>
</protein>
<dbReference type="InterPro" id="IPR042099">
    <property type="entry name" value="ANL_N_sf"/>
</dbReference>
<sequence length="560" mass="61204">MAQILESDIPYVPAQTASGNLYDWITCNLSGCKDSDVAQYRLDGKGVTRKTIVEIADKVSYFLRNTLDIKEGERVAIISPNSTLYTAVTLGILRAGLVAVPLNPIYSADELVHPLKDSEISAAFVFPAIVPTVRAGIEKAQRSLTRPNGQPAIWLMDDADSVADLKTGERDFLKALTDKTFPTVRVRNSQEDVAFIVYSSGTSGKPKGVQLTHDNLKVGTETLRLGSQGDVGDLQVAIAVLPMFHIFGLNLTVLGSFLTGMVVVVVPRFDIEVFCAAIQKYKVTLALVVPPMLLGLARHPVVSNYDLSSLRIALCGAAPLSSELGDEVERRLPNLHVTQGYGLSETSPVVTYSLHQDYRQHKGSCGAVVPGCRVRLVDDDGKDVAHEQGENGKPGELWVQGGIVMKGYLNNKAANDECLTPDHWFKTGDIAIYKNKHLYIVDRKKELIKYKGFQVPPAELEALILTHPDIADVAVVGVNDKEQATELPRAYVAPRPNVLNAKTASEEEKQAFAKKVVDWVGERVANHKKLRGGVVVIEEVPKSASGKILRRFLRDRANPK</sequence>
<evidence type="ECO:0008006" key="7">
    <source>
        <dbReference type="Google" id="ProtNLM"/>
    </source>
</evidence>
<keyword evidence="6" id="KW-1185">Reference proteome</keyword>
<dbReference type="PROSITE" id="PS00455">
    <property type="entry name" value="AMP_BINDING"/>
    <property type="match status" value="1"/>
</dbReference>
<gene>
    <name evidence="5" type="ORF">MJAP1_001071</name>
</gene>
<organism evidence="5 6">
    <name type="scientific">Malassezia japonica</name>
    <dbReference type="NCBI Taxonomy" id="223818"/>
    <lineage>
        <taxon>Eukaryota</taxon>
        <taxon>Fungi</taxon>
        <taxon>Dikarya</taxon>
        <taxon>Basidiomycota</taxon>
        <taxon>Ustilaginomycotina</taxon>
        <taxon>Malasseziomycetes</taxon>
        <taxon>Malasseziales</taxon>
        <taxon>Malasseziaceae</taxon>
        <taxon>Malassezia</taxon>
    </lineage>
</organism>
<proteinExistence type="inferred from homology"/>
<evidence type="ECO:0000259" key="3">
    <source>
        <dbReference type="Pfam" id="PF00501"/>
    </source>
</evidence>
<dbReference type="Proteomes" id="UP001217754">
    <property type="component" value="Chromosome 1"/>
</dbReference>
<dbReference type="GeneID" id="85224720"/>
<dbReference type="InterPro" id="IPR025110">
    <property type="entry name" value="AMP-bd_C"/>
</dbReference>
<dbReference type="CDD" id="cd05911">
    <property type="entry name" value="Firefly_Luc_like"/>
    <property type="match status" value="1"/>
</dbReference>
<dbReference type="Pfam" id="PF00501">
    <property type="entry name" value="AMP-binding"/>
    <property type="match status" value="1"/>
</dbReference>